<organism evidence="3 4">
    <name type="scientific">Kitasatospora atroaurantiaca</name>
    <dbReference type="NCBI Taxonomy" id="285545"/>
    <lineage>
        <taxon>Bacteria</taxon>
        <taxon>Bacillati</taxon>
        <taxon>Actinomycetota</taxon>
        <taxon>Actinomycetes</taxon>
        <taxon>Kitasatosporales</taxon>
        <taxon>Streptomycetaceae</taxon>
        <taxon>Kitasatospora</taxon>
    </lineage>
</organism>
<dbReference type="Proteomes" id="UP000318416">
    <property type="component" value="Unassembled WGS sequence"/>
</dbReference>
<dbReference type="GO" id="GO:0005524">
    <property type="term" value="F:ATP binding"/>
    <property type="evidence" value="ECO:0007669"/>
    <property type="project" value="UniProtKB-UniRule"/>
</dbReference>
<feature type="domain" description="ATP-grasp" evidence="2">
    <location>
        <begin position="131"/>
        <end position="324"/>
    </location>
</feature>
<gene>
    <name evidence="3" type="ORF">FB465_5940</name>
</gene>
<dbReference type="InterPro" id="IPR005479">
    <property type="entry name" value="CPAse_ATP-bd"/>
</dbReference>
<reference evidence="3 4" key="1">
    <citation type="submission" date="2019-06" db="EMBL/GenBank/DDBJ databases">
        <title>Sequencing the genomes of 1000 actinobacteria strains.</title>
        <authorList>
            <person name="Klenk H.-P."/>
        </authorList>
    </citation>
    <scope>NUCLEOTIDE SEQUENCE [LARGE SCALE GENOMIC DNA]</scope>
    <source>
        <strain evidence="3 4">DSM 41649</strain>
    </source>
</reference>
<evidence type="ECO:0000259" key="2">
    <source>
        <dbReference type="PROSITE" id="PS50975"/>
    </source>
</evidence>
<keyword evidence="1" id="KW-0547">Nucleotide-binding</keyword>
<evidence type="ECO:0000256" key="1">
    <source>
        <dbReference type="PROSITE-ProRule" id="PRU00409"/>
    </source>
</evidence>
<protein>
    <submittedName>
        <fullName evidence="3">Putative ATP-grasp superfamily ATP-dependent carboligase</fullName>
    </submittedName>
</protein>
<dbReference type="GO" id="GO:0016874">
    <property type="term" value="F:ligase activity"/>
    <property type="evidence" value="ECO:0007669"/>
    <property type="project" value="UniProtKB-KW"/>
</dbReference>
<dbReference type="RefSeq" id="WP_145795343.1">
    <property type="nucleotide sequence ID" value="NZ_BAAABR010000047.1"/>
</dbReference>
<keyword evidence="3" id="KW-0436">Ligase</keyword>
<dbReference type="PROSITE" id="PS50975">
    <property type="entry name" value="ATP_GRASP"/>
    <property type="match status" value="1"/>
</dbReference>
<dbReference type="SUPFAM" id="SSF56059">
    <property type="entry name" value="Glutathione synthetase ATP-binding domain-like"/>
    <property type="match status" value="1"/>
</dbReference>
<evidence type="ECO:0000313" key="4">
    <source>
        <dbReference type="Proteomes" id="UP000318416"/>
    </source>
</evidence>
<dbReference type="AlphaFoldDB" id="A0A561EYU8"/>
<dbReference type="OrthoDB" id="5483448at2"/>
<keyword evidence="4" id="KW-1185">Reference proteome</keyword>
<evidence type="ECO:0000313" key="3">
    <source>
        <dbReference type="EMBL" id="TWE20782.1"/>
    </source>
</evidence>
<comment type="caution">
    <text evidence="3">The sequence shown here is derived from an EMBL/GenBank/DDBJ whole genome shotgun (WGS) entry which is preliminary data.</text>
</comment>
<sequence length="409" mass="45626">MLSLDVSVPALLVKIGHYPLHHGGVAAIRTLGRLGVPMYAVTEDRFTPAGVSRYLREAFVWPTTGAEDPERLVAGLVRIGRRIGRRTLLIPTDERAAVLIAEHLDELAEYFLAPRTPAGLTRRLASKQGLYELCLQHDVPTPATTSPAHYREIEEFAASARFPVIAKNRDPCARTVETPLRRTTLVATPRELLTRAAEWGRQPEVILQEWLPRSEAEDWAVQLHLGAESGSRLLFTGVKVRSFPADAGITACAYSVPNTQLAEMAADFCKKIGYVGVASLDWRFDRRDGQYKLVDFNPRIGAQFRVFETEGGVDVVRALHLEMTGRRTPESPPVNGRRLIVEHIDPRTRWAYRRNGYTSPSAPARATETEWGWWARDDLAPVLAMLARSVPSAARMVAGAWRERRGIGR</sequence>
<dbReference type="InterPro" id="IPR011761">
    <property type="entry name" value="ATP-grasp"/>
</dbReference>
<dbReference type="EMBL" id="VIVR01000001">
    <property type="protein sequence ID" value="TWE20782.1"/>
    <property type="molecule type" value="Genomic_DNA"/>
</dbReference>
<dbReference type="Gene3D" id="3.30.470.20">
    <property type="entry name" value="ATP-grasp fold, B domain"/>
    <property type="match status" value="1"/>
</dbReference>
<dbReference type="GO" id="GO:0046872">
    <property type="term" value="F:metal ion binding"/>
    <property type="evidence" value="ECO:0007669"/>
    <property type="project" value="InterPro"/>
</dbReference>
<dbReference type="Pfam" id="PF02786">
    <property type="entry name" value="CPSase_L_D2"/>
    <property type="match status" value="1"/>
</dbReference>
<name>A0A561EYU8_9ACTN</name>
<proteinExistence type="predicted"/>
<accession>A0A561EYU8</accession>
<keyword evidence="1" id="KW-0067">ATP-binding</keyword>